<name>A0ACB9HVW8_9ASTR</name>
<reference evidence="1 2" key="2">
    <citation type="journal article" date="2022" name="Mol. Ecol. Resour.">
        <title>The genomes of chicory, endive, great burdock and yacon provide insights into Asteraceae paleo-polyploidization history and plant inulin production.</title>
        <authorList>
            <person name="Fan W."/>
            <person name="Wang S."/>
            <person name="Wang H."/>
            <person name="Wang A."/>
            <person name="Jiang F."/>
            <person name="Liu H."/>
            <person name="Zhao H."/>
            <person name="Xu D."/>
            <person name="Zhang Y."/>
        </authorList>
    </citation>
    <scope>NUCLEOTIDE SEQUENCE [LARGE SCALE GENOMIC DNA]</scope>
    <source>
        <strain evidence="2">cv. Yunnan</strain>
        <tissue evidence="1">Leaves</tissue>
    </source>
</reference>
<organism evidence="1 2">
    <name type="scientific">Smallanthus sonchifolius</name>
    <dbReference type="NCBI Taxonomy" id="185202"/>
    <lineage>
        <taxon>Eukaryota</taxon>
        <taxon>Viridiplantae</taxon>
        <taxon>Streptophyta</taxon>
        <taxon>Embryophyta</taxon>
        <taxon>Tracheophyta</taxon>
        <taxon>Spermatophyta</taxon>
        <taxon>Magnoliopsida</taxon>
        <taxon>eudicotyledons</taxon>
        <taxon>Gunneridae</taxon>
        <taxon>Pentapetalae</taxon>
        <taxon>asterids</taxon>
        <taxon>campanulids</taxon>
        <taxon>Asterales</taxon>
        <taxon>Asteraceae</taxon>
        <taxon>Asteroideae</taxon>
        <taxon>Heliantheae alliance</taxon>
        <taxon>Millerieae</taxon>
        <taxon>Smallanthus</taxon>
    </lineage>
</organism>
<evidence type="ECO:0000313" key="2">
    <source>
        <dbReference type="Proteomes" id="UP001056120"/>
    </source>
</evidence>
<accession>A0ACB9HVW8</accession>
<gene>
    <name evidence="1" type="ORF">L1987_34573</name>
</gene>
<proteinExistence type="predicted"/>
<protein>
    <submittedName>
        <fullName evidence="1">Uncharacterized protein</fullName>
    </submittedName>
</protein>
<dbReference type="EMBL" id="CM042028">
    <property type="protein sequence ID" value="KAI3799280.1"/>
    <property type="molecule type" value="Genomic_DNA"/>
</dbReference>
<sequence length="102" mass="10989">MAVSWLMPTANTVADAMAWNVVQASIKAGSSVEDFMFPAHLRGLLDQGHKLPSESDSMVGLGIEGSIRKKKEQGRTPRPACSWVHLDQISSNLTVGQPEVVS</sequence>
<dbReference type="Proteomes" id="UP001056120">
    <property type="component" value="Linkage Group LG11"/>
</dbReference>
<comment type="caution">
    <text evidence="1">The sequence shown here is derived from an EMBL/GenBank/DDBJ whole genome shotgun (WGS) entry which is preliminary data.</text>
</comment>
<keyword evidence="2" id="KW-1185">Reference proteome</keyword>
<reference evidence="2" key="1">
    <citation type="journal article" date="2022" name="Mol. Ecol. Resour.">
        <title>The genomes of chicory, endive, great burdock and yacon provide insights into Asteraceae palaeo-polyploidization history and plant inulin production.</title>
        <authorList>
            <person name="Fan W."/>
            <person name="Wang S."/>
            <person name="Wang H."/>
            <person name="Wang A."/>
            <person name="Jiang F."/>
            <person name="Liu H."/>
            <person name="Zhao H."/>
            <person name="Xu D."/>
            <person name="Zhang Y."/>
        </authorList>
    </citation>
    <scope>NUCLEOTIDE SEQUENCE [LARGE SCALE GENOMIC DNA]</scope>
    <source>
        <strain evidence="2">cv. Yunnan</strain>
    </source>
</reference>
<evidence type="ECO:0000313" key="1">
    <source>
        <dbReference type="EMBL" id="KAI3799280.1"/>
    </source>
</evidence>